<comment type="caution">
    <text evidence="1">The sequence shown here is derived from an EMBL/GenBank/DDBJ whole genome shotgun (WGS) entry which is preliminary data.</text>
</comment>
<accession>A0ABS1BVD7</accession>
<evidence type="ECO:0000313" key="2">
    <source>
        <dbReference type="Proteomes" id="UP000614058"/>
    </source>
</evidence>
<organism evidence="1 2">
    <name type="scientific">Kingella bonacorsii</name>
    <dbReference type="NCBI Taxonomy" id="2796361"/>
    <lineage>
        <taxon>Bacteria</taxon>
        <taxon>Pseudomonadati</taxon>
        <taxon>Pseudomonadota</taxon>
        <taxon>Betaproteobacteria</taxon>
        <taxon>Neisseriales</taxon>
        <taxon>Neisseriaceae</taxon>
        <taxon>Kingella</taxon>
    </lineage>
</organism>
<protein>
    <submittedName>
        <fullName evidence="1">Uncharacterized protein</fullName>
    </submittedName>
</protein>
<proteinExistence type="predicted"/>
<gene>
    <name evidence="1" type="ORF">JDW22_09685</name>
</gene>
<name>A0ABS1BVD7_9NEIS</name>
<reference evidence="1 2" key="1">
    <citation type="journal article" date="2021" name="Pathogens">
        <title>Isolation and Characterization of Kingella bonacorsii sp. nov., A Novel Kingella Species Detected in a Stable Periodontitis Subject.</title>
        <authorList>
            <person name="Antezack A."/>
            <person name="Boxberger M."/>
            <person name="Rolland C."/>
            <person name="Monnet-Corti V."/>
            <person name="La Scola B."/>
        </authorList>
    </citation>
    <scope>NUCLEOTIDE SEQUENCE [LARGE SCALE GENOMIC DNA]</scope>
    <source>
        <strain evidence="1 2">Marseille-Q4569</strain>
    </source>
</reference>
<keyword evidence="2" id="KW-1185">Reference proteome</keyword>
<dbReference type="Proteomes" id="UP000614058">
    <property type="component" value="Unassembled WGS sequence"/>
</dbReference>
<evidence type="ECO:0000313" key="1">
    <source>
        <dbReference type="EMBL" id="MBK0396835.1"/>
    </source>
</evidence>
<dbReference type="RefSeq" id="WP_200522890.1">
    <property type="nucleotide sequence ID" value="NZ_JAEHNZ010000003.1"/>
</dbReference>
<sequence length="49" mass="5557">MGKRLRIEFQAAFLRDGQPENLLGMLSARFLFCGGRRKPIFGFQAAVLQ</sequence>
<dbReference type="EMBL" id="JAEHNZ010000003">
    <property type="protein sequence ID" value="MBK0396835.1"/>
    <property type="molecule type" value="Genomic_DNA"/>
</dbReference>